<dbReference type="RefSeq" id="WP_121807229.1">
    <property type="nucleotide sequence ID" value="NZ_RDBE01000010.1"/>
</dbReference>
<comment type="caution">
    <text evidence="2">The sequence shown here is derived from an EMBL/GenBank/DDBJ whole genome shotgun (WGS) entry which is preliminary data.</text>
</comment>
<dbReference type="Pfam" id="PF20796">
    <property type="entry name" value="PDDEXK_13"/>
    <property type="match status" value="1"/>
</dbReference>
<dbReference type="Proteomes" id="UP000281708">
    <property type="component" value="Unassembled WGS sequence"/>
</dbReference>
<organism evidence="2 3">
    <name type="scientific">Nocardioides mangrovicus</name>
    <dbReference type="NCBI Taxonomy" id="2478913"/>
    <lineage>
        <taxon>Bacteria</taxon>
        <taxon>Bacillati</taxon>
        <taxon>Actinomycetota</taxon>
        <taxon>Actinomycetes</taxon>
        <taxon>Propionibacteriales</taxon>
        <taxon>Nocardioidaceae</taxon>
        <taxon>Nocardioides</taxon>
    </lineage>
</organism>
<evidence type="ECO:0000313" key="3">
    <source>
        <dbReference type="Proteomes" id="UP000281708"/>
    </source>
</evidence>
<keyword evidence="3" id="KW-1185">Reference proteome</keyword>
<gene>
    <name evidence="2" type="ORF">D9V37_16385</name>
</gene>
<name>A0A3L8NYE5_9ACTN</name>
<proteinExistence type="predicted"/>
<evidence type="ECO:0000313" key="2">
    <source>
        <dbReference type="EMBL" id="RLV47722.1"/>
    </source>
</evidence>
<reference evidence="2 3" key="1">
    <citation type="submission" date="2018-10" db="EMBL/GenBank/DDBJ databases">
        <title>Marmoricola sp. 4Q3S-7 whole genome shotgun sequence.</title>
        <authorList>
            <person name="Li F."/>
        </authorList>
    </citation>
    <scope>NUCLEOTIDE SEQUENCE [LARGE SCALE GENOMIC DNA]</scope>
    <source>
        <strain evidence="2 3">4Q3S-7</strain>
    </source>
</reference>
<sequence>MPVDRAALEAESCWFGVDRVSDTTMTDFKREARYRQALWRRDRGLAMGSHKNSSAAVRAGGPVTIANGSRLDPVDADLGQNFLSEPIWNSVRDRLANPQPNQTLNPARLRGDLLSSMPMCFNLFGELSDDPGRSSRAAELLLPSVGGGEVDVRFEWSPERSSTHYTNDRTAFDVALLVDPGPKSVIGVETKYHEHALPEKKPGAAQLERHEAQRAMYTRLAEQSGVFRSGWQDSIYDTDLEQIWRDHLLLLSMLNHPDQWDRGRYVIVFPSRNVSFADASARYHELLVDDETFAALTLEELLGAQVLHTAETRAAFRKRYLW</sequence>
<feature type="domain" description="PD-(D/E)XK nuclease-like" evidence="1">
    <location>
        <begin position="26"/>
        <end position="322"/>
    </location>
</feature>
<dbReference type="EMBL" id="RDBE01000010">
    <property type="protein sequence ID" value="RLV47722.1"/>
    <property type="molecule type" value="Genomic_DNA"/>
</dbReference>
<dbReference type="AlphaFoldDB" id="A0A3L8NYE5"/>
<dbReference type="OrthoDB" id="1092934at2"/>
<accession>A0A3L8NYE5</accession>
<evidence type="ECO:0000259" key="1">
    <source>
        <dbReference type="Pfam" id="PF20796"/>
    </source>
</evidence>
<protein>
    <recommendedName>
        <fullName evidence="1">PD-(D/E)XK nuclease-like domain-containing protein</fullName>
    </recommendedName>
</protein>
<dbReference type="InterPro" id="IPR048822">
    <property type="entry name" value="PDDEXK_13"/>
</dbReference>